<name>A0A3N4Z0T0_9MICO</name>
<dbReference type="PANTHER" id="PTHR39186">
    <property type="entry name" value="DUF2071 FAMILY PROTEIN"/>
    <property type="match status" value="1"/>
</dbReference>
<proteinExistence type="predicted"/>
<dbReference type="InterPro" id="IPR018644">
    <property type="entry name" value="DUF2071"/>
</dbReference>
<organism evidence="1 2">
    <name type="scientific">Georgenia muralis</name>
    <dbReference type="NCBI Taxonomy" id="154117"/>
    <lineage>
        <taxon>Bacteria</taxon>
        <taxon>Bacillati</taxon>
        <taxon>Actinomycetota</taxon>
        <taxon>Actinomycetes</taxon>
        <taxon>Micrococcales</taxon>
        <taxon>Bogoriellaceae</taxon>
        <taxon>Georgenia</taxon>
    </lineage>
</organism>
<sequence>MAGRCPDAAVRVPLNLQQWHLVTFLHWRVEAALLQPMLPPRLVVDEVDGSAWIGVTPFVMRQVRVPGWPVPVVPDFVEVNVRTYVTGPDGHDGIWFFSLDCGRLPVVAALRTIGLPYVRARTTVRTHDRHVEYASRRQREGGELVVRTHPGAPLPEPDALVNGLTGRWNAYTERWGRLWRVPVEHEPWPLCEARAQLDVGRLLAANGLPTPDGNPLVHHAPAVHVRVGAPRPA</sequence>
<dbReference type="InterPro" id="IPR023375">
    <property type="entry name" value="ADC_dom_sf"/>
</dbReference>
<keyword evidence="2" id="KW-1185">Reference proteome</keyword>
<accession>A0A3N4Z0T0</accession>
<evidence type="ECO:0000313" key="1">
    <source>
        <dbReference type="EMBL" id="RPF26163.1"/>
    </source>
</evidence>
<dbReference type="SUPFAM" id="SSF160104">
    <property type="entry name" value="Acetoacetate decarboxylase-like"/>
    <property type="match status" value="1"/>
</dbReference>
<comment type="caution">
    <text evidence="1">The sequence shown here is derived from an EMBL/GenBank/DDBJ whole genome shotgun (WGS) entry which is preliminary data.</text>
</comment>
<dbReference type="OrthoDB" id="150993at2"/>
<protein>
    <recommendedName>
        <fullName evidence="3">DUF2071 domain-containing protein</fullName>
    </recommendedName>
</protein>
<dbReference type="Proteomes" id="UP000280726">
    <property type="component" value="Unassembled WGS sequence"/>
</dbReference>
<dbReference type="RefSeq" id="WP_123914463.1">
    <property type="nucleotide sequence ID" value="NZ_RKRA01000001.1"/>
</dbReference>
<dbReference type="Pfam" id="PF09844">
    <property type="entry name" value="DUF2071"/>
    <property type="match status" value="1"/>
</dbReference>
<dbReference type="AlphaFoldDB" id="A0A3N4Z0T0"/>
<evidence type="ECO:0000313" key="2">
    <source>
        <dbReference type="Proteomes" id="UP000280726"/>
    </source>
</evidence>
<gene>
    <name evidence="1" type="ORF">EDD32_0591</name>
</gene>
<reference evidence="1 2" key="1">
    <citation type="submission" date="2018-11" db="EMBL/GenBank/DDBJ databases">
        <title>Sequencing the genomes of 1000 actinobacteria strains.</title>
        <authorList>
            <person name="Klenk H.-P."/>
        </authorList>
    </citation>
    <scope>NUCLEOTIDE SEQUENCE [LARGE SCALE GENOMIC DNA]</scope>
    <source>
        <strain evidence="1 2">DSM 14418</strain>
    </source>
</reference>
<evidence type="ECO:0008006" key="3">
    <source>
        <dbReference type="Google" id="ProtNLM"/>
    </source>
</evidence>
<dbReference type="EMBL" id="RKRA01000001">
    <property type="protein sequence ID" value="RPF26163.1"/>
    <property type="molecule type" value="Genomic_DNA"/>
</dbReference>
<dbReference type="PANTHER" id="PTHR39186:SF1">
    <property type="entry name" value="DUF2071 DOMAIN-CONTAINING PROTEIN"/>
    <property type="match status" value="1"/>
</dbReference>